<evidence type="ECO:0000313" key="1">
    <source>
        <dbReference type="EMBL" id="SHK57353.1"/>
    </source>
</evidence>
<evidence type="ECO:0000313" key="2">
    <source>
        <dbReference type="Proteomes" id="UP000184301"/>
    </source>
</evidence>
<proteinExistence type="predicted"/>
<accession>A0A1M6TKB8</accession>
<dbReference type="Proteomes" id="UP000184301">
    <property type="component" value="Unassembled WGS sequence"/>
</dbReference>
<keyword evidence="2" id="KW-1185">Reference proteome</keyword>
<dbReference type="RefSeq" id="WP_073112396.1">
    <property type="nucleotide sequence ID" value="NZ_FQZY01000060.1"/>
</dbReference>
<name>A0A1M6TKB8_9FIRM</name>
<organism evidence="1 2">
    <name type="scientific">Hespellia stercorisuis DSM 15480</name>
    <dbReference type="NCBI Taxonomy" id="1121950"/>
    <lineage>
        <taxon>Bacteria</taxon>
        <taxon>Bacillati</taxon>
        <taxon>Bacillota</taxon>
        <taxon>Clostridia</taxon>
        <taxon>Lachnospirales</taxon>
        <taxon>Lachnospiraceae</taxon>
        <taxon>Hespellia</taxon>
    </lineage>
</organism>
<protein>
    <submittedName>
        <fullName evidence="1">Uncharacterized protein</fullName>
    </submittedName>
</protein>
<dbReference type="STRING" id="1121950.SAMN02745243_03257"/>
<sequence length="75" mass="8994">MKTISVNDLKERMIDLLKDGWENLDYVKCLFFTWVEMFEPEEDEINNMMDEIYTGSMLEEDSRVELYAELNSMLV</sequence>
<dbReference type="OrthoDB" id="1956546at2"/>
<dbReference type="EMBL" id="FQZY01000060">
    <property type="protein sequence ID" value="SHK57353.1"/>
    <property type="molecule type" value="Genomic_DNA"/>
</dbReference>
<dbReference type="AlphaFoldDB" id="A0A1M6TKB8"/>
<gene>
    <name evidence="1" type="ORF">SAMN02745243_03257</name>
</gene>
<reference evidence="1 2" key="1">
    <citation type="submission" date="2016-11" db="EMBL/GenBank/DDBJ databases">
        <authorList>
            <person name="Jaros S."/>
            <person name="Januszkiewicz K."/>
            <person name="Wedrychowicz H."/>
        </authorList>
    </citation>
    <scope>NUCLEOTIDE SEQUENCE [LARGE SCALE GENOMIC DNA]</scope>
    <source>
        <strain evidence="1 2">DSM 15480</strain>
    </source>
</reference>